<keyword evidence="1" id="KW-0812">Transmembrane</keyword>
<dbReference type="Proteomes" id="UP000274822">
    <property type="component" value="Unassembled WGS sequence"/>
</dbReference>
<reference evidence="2 3" key="1">
    <citation type="journal article" date="2018" name="New Phytol.">
        <title>Phylogenomics of Endogonaceae and evolution of mycorrhizas within Mucoromycota.</title>
        <authorList>
            <person name="Chang Y."/>
            <person name="Desiro A."/>
            <person name="Na H."/>
            <person name="Sandor L."/>
            <person name="Lipzen A."/>
            <person name="Clum A."/>
            <person name="Barry K."/>
            <person name="Grigoriev I.V."/>
            <person name="Martin F.M."/>
            <person name="Stajich J.E."/>
            <person name="Smith M.E."/>
            <person name="Bonito G."/>
            <person name="Spatafora J.W."/>
        </authorList>
    </citation>
    <scope>NUCLEOTIDE SEQUENCE [LARGE SCALE GENOMIC DNA]</scope>
    <source>
        <strain evidence="2 3">AD002</strain>
    </source>
</reference>
<keyword evidence="1" id="KW-1133">Transmembrane helix</keyword>
<accession>A0A433QEE7</accession>
<sequence length="99" mass="11240">MATDGGSIRDYIEWNDLVRKHHSVPYYISLVTTHPSAVLTLFSPLFTSLRYVQRLILTNTHFSNLVNPSSTLLPYGSFRILDIHITPPLKPTPPRHPST</sequence>
<evidence type="ECO:0000256" key="1">
    <source>
        <dbReference type="SAM" id="Phobius"/>
    </source>
</evidence>
<evidence type="ECO:0000313" key="2">
    <source>
        <dbReference type="EMBL" id="RUS28163.1"/>
    </source>
</evidence>
<feature type="transmembrane region" description="Helical" evidence="1">
    <location>
        <begin position="24"/>
        <end position="46"/>
    </location>
</feature>
<dbReference type="EMBL" id="RBNJ01007066">
    <property type="protein sequence ID" value="RUS28163.1"/>
    <property type="molecule type" value="Genomic_DNA"/>
</dbReference>
<dbReference type="AlphaFoldDB" id="A0A433QEE7"/>
<name>A0A433QEE7_9FUNG</name>
<comment type="caution">
    <text evidence="2">The sequence shown here is derived from an EMBL/GenBank/DDBJ whole genome shotgun (WGS) entry which is preliminary data.</text>
</comment>
<protein>
    <submittedName>
        <fullName evidence="2">Uncharacterized protein</fullName>
    </submittedName>
</protein>
<proteinExistence type="predicted"/>
<keyword evidence="1" id="KW-0472">Membrane</keyword>
<keyword evidence="3" id="KW-1185">Reference proteome</keyword>
<gene>
    <name evidence="2" type="ORF">BC938DRAFT_482231</name>
</gene>
<evidence type="ECO:0000313" key="3">
    <source>
        <dbReference type="Proteomes" id="UP000274822"/>
    </source>
</evidence>
<organism evidence="2 3">
    <name type="scientific">Jimgerdemannia flammicorona</name>
    <dbReference type="NCBI Taxonomy" id="994334"/>
    <lineage>
        <taxon>Eukaryota</taxon>
        <taxon>Fungi</taxon>
        <taxon>Fungi incertae sedis</taxon>
        <taxon>Mucoromycota</taxon>
        <taxon>Mucoromycotina</taxon>
        <taxon>Endogonomycetes</taxon>
        <taxon>Endogonales</taxon>
        <taxon>Endogonaceae</taxon>
        <taxon>Jimgerdemannia</taxon>
    </lineage>
</organism>